<gene>
    <name evidence="2" type="ORF">SAMN05444959_102417</name>
</gene>
<dbReference type="Proteomes" id="UP000198307">
    <property type="component" value="Unassembled WGS sequence"/>
</dbReference>
<evidence type="ECO:0000256" key="1">
    <source>
        <dbReference type="SAM" id="MobiDB-lite"/>
    </source>
</evidence>
<protein>
    <submittedName>
        <fullName evidence="2">Uncharacterized protein</fullName>
    </submittedName>
</protein>
<sequence>MVVAWRRLRNLRNFAYKGVEKCWIMSGFLLYCIYSVHKYRIGPSNPIVLNRLSREVPMIGVIVWSSSEREKAVIWCEDHASLAYLQGRVDFAEAADWPEPGDLVELNSEIVGKLRFARQVCVLQDRACPDLPDMLNRAAETSAADQAQPKECHLRVVSRQEDVGPSRRTSAAQGAPVRSLCAGH</sequence>
<reference evidence="2 3" key="1">
    <citation type="submission" date="2017-07" db="EMBL/GenBank/DDBJ databases">
        <authorList>
            <person name="Sun Z.S."/>
            <person name="Albrecht U."/>
            <person name="Echele G."/>
            <person name="Lee C.C."/>
        </authorList>
    </citation>
    <scope>NUCLEOTIDE SEQUENCE [LARGE SCALE GENOMIC DNA]</scope>
    <source>
        <strain evidence="2 3">DSM 14827</strain>
    </source>
</reference>
<name>A0A239PQ93_9RHOB</name>
<evidence type="ECO:0000313" key="2">
    <source>
        <dbReference type="EMBL" id="SNT71897.1"/>
    </source>
</evidence>
<evidence type="ECO:0000313" key="3">
    <source>
        <dbReference type="Proteomes" id="UP000198307"/>
    </source>
</evidence>
<accession>A0A239PQ93</accession>
<dbReference type="EMBL" id="FZQB01000002">
    <property type="protein sequence ID" value="SNT71897.1"/>
    <property type="molecule type" value="Genomic_DNA"/>
</dbReference>
<dbReference type="AlphaFoldDB" id="A0A239PQ93"/>
<proteinExistence type="predicted"/>
<feature type="region of interest" description="Disordered" evidence="1">
    <location>
        <begin position="159"/>
        <end position="184"/>
    </location>
</feature>
<keyword evidence="3" id="KW-1185">Reference proteome</keyword>
<organism evidence="2 3">
    <name type="scientific">Paracoccus seriniphilus</name>
    <dbReference type="NCBI Taxonomy" id="184748"/>
    <lineage>
        <taxon>Bacteria</taxon>
        <taxon>Pseudomonadati</taxon>
        <taxon>Pseudomonadota</taxon>
        <taxon>Alphaproteobacteria</taxon>
        <taxon>Rhodobacterales</taxon>
        <taxon>Paracoccaceae</taxon>
        <taxon>Paracoccus</taxon>
    </lineage>
</organism>